<feature type="domain" description="CoA carboxyltransferase N-terminal" evidence="1">
    <location>
        <begin position="22"/>
        <end position="285"/>
    </location>
</feature>
<dbReference type="PANTHER" id="PTHR22855:SF46">
    <property type="entry name" value="METHYLCROTONOYL-COA CARBOXYLASE"/>
    <property type="match status" value="1"/>
</dbReference>
<organism evidence="3 4">
    <name type="scientific">marine gamma proteobacterium HTCC2143</name>
    <dbReference type="NCBI Taxonomy" id="247633"/>
    <lineage>
        <taxon>Bacteria</taxon>
        <taxon>Pseudomonadati</taxon>
        <taxon>Pseudomonadota</taxon>
        <taxon>Gammaproteobacteria</taxon>
        <taxon>Cellvibrionales</taxon>
        <taxon>Spongiibacteraceae</taxon>
        <taxon>BD1-7 clade</taxon>
    </lineage>
</organism>
<dbReference type="PANTHER" id="PTHR22855">
    <property type="entry name" value="ACETYL, PROPIONYL, PYRUVATE, AND GLUTACONYL CARBOXYLASE-RELATED"/>
    <property type="match status" value="1"/>
</dbReference>
<comment type="caution">
    <text evidence="3">The sequence shown here is derived from an EMBL/GenBank/DDBJ whole genome shotgun (WGS) entry which is preliminary data.</text>
</comment>
<dbReference type="STRING" id="247633.GP2143_17271"/>
<dbReference type="GO" id="GO:0016874">
    <property type="term" value="F:ligase activity"/>
    <property type="evidence" value="ECO:0007669"/>
    <property type="project" value="InterPro"/>
</dbReference>
<dbReference type="PROSITE" id="PS50989">
    <property type="entry name" value="COA_CT_CTER"/>
    <property type="match status" value="1"/>
</dbReference>
<dbReference type="InterPro" id="IPR029045">
    <property type="entry name" value="ClpP/crotonase-like_dom_sf"/>
</dbReference>
<reference evidence="3 4" key="1">
    <citation type="journal article" date="2010" name="J. Bacteriol.">
        <title>Genome sequence of the oligotrophic marine Gammaproteobacterium HTCC2143, isolated from the Oregon Coast.</title>
        <authorList>
            <person name="Oh H.M."/>
            <person name="Kang I."/>
            <person name="Ferriera S."/>
            <person name="Giovannoni S.J."/>
            <person name="Cho J.C."/>
        </authorList>
    </citation>
    <scope>NUCLEOTIDE SEQUENCE [LARGE SCALE GENOMIC DNA]</scope>
    <source>
        <strain evidence="3 4">HTCC2143</strain>
    </source>
</reference>
<gene>
    <name evidence="3" type="ORF">GP2143_17271</name>
</gene>
<dbReference type="FunFam" id="3.90.226.10:FF:000021">
    <property type="entry name" value="Acetyl-CoA carboxylase carboxyltransferase subunit"/>
    <property type="match status" value="1"/>
</dbReference>
<dbReference type="InterPro" id="IPR011763">
    <property type="entry name" value="COA_CT_C"/>
</dbReference>
<dbReference type="InterPro" id="IPR045190">
    <property type="entry name" value="MCCB/AccD1-like"/>
</dbReference>
<dbReference type="OrthoDB" id="9803706at2"/>
<feature type="domain" description="CoA carboxyltransferase C-terminal" evidence="2">
    <location>
        <begin position="289"/>
        <end position="538"/>
    </location>
</feature>
<dbReference type="Gene3D" id="3.90.226.10">
    <property type="entry name" value="2-enoyl-CoA Hydratase, Chain A, domain 1"/>
    <property type="match status" value="2"/>
</dbReference>
<protein>
    <submittedName>
        <fullName evidence="3">Probable biotin-dependent carboxylase</fullName>
    </submittedName>
</protein>
<dbReference type="InterPro" id="IPR034733">
    <property type="entry name" value="AcCoA_carboxyl_beta"/>
</dbReference>
<name>A0YA74_9GAMM</name>
<dbReference type="AlphaFoldDB" id="A0YA74"/>
<dbReference type="SUPFAM" id="SSF52096">
    <property type="entry name" value="ClpP/crotonase"/>
    <property type="match status" value="2"/>
</dbReference>
<evidence type="ECO:0000313" key="4">
    <source>
        <dbReference type="Proteomes" id="UP000004931"/>
    </source>
</evidence>
<dbReference type="EMBL" id="AAVT01000001">
    <property type="protein sequence ID" value="EAW33028.1"/>
    <property type="molecule type" value="Genomic_DNA"/>
</dbReference>
<accession>A0YA74</accession>
<dbReference type="Proteomes" id="UP000004931">
    <property type="component" value="Unassembled WGS sequence"/>
</dbReference>
<keyword evidence="4" id="KW-1185">Reference proteome</keyword>
<dbReference type="PROSITE" id="PS50980">
    <property type="entry name" value="COA_CT_NTER"/>
    <property type="match status" value="1"/>
</dbReference>
<proteinExistence type="predicted"/>
<dbReference type="InterPro" id="IPR011762">
    <property type="entry name" value="COA_CT_N"/>
</dbReference>
<evidence type="ECO:0000259" key="1">
    <source>
        <dbReference type="PROSITE" id="PS50980"/>
    </source>
</evidence>
<dbReference type="eggNOG" id="COG4799">
    <property type="taxonomic scope" value="Bacteria"/>
</dbReference>
<dbReference type="Pfam" id="PF01039">
    <property type="entry name" value="Carboxyl_trans"/>
    <property type="match status" value="1"/>
</dbReference>
<evidence type="ECO:0000313" key="3">
    <source>
        <dbReference type="EMBL" id="EAW33028.1"/>
    </source>
</evidence>
<evidence type="ECO:0000259" key="2">
    <source>
        <dbReference type="PROSITE" id="PS50989"/>
    </source>
</evidence>
<sequence>MKSIQSRIDSNSEEFAKNVEFMTDYVAQVRHIENQIRLGEERYRERAAKKGKLLPRERLAHLLDPGAPFLELNSFAGYQMMGDTDGTTAGGNLIMGIGFVKGRRVLVMVWNYAIKGGTINTATTRKSLRLQEIAFQTRLPIVSLSESGGGNLSGGEGPQDPWGAYGFIAGGRVYCQQAQLSAAGIPQITVAHGNATAGGAYQVALSDYIVLVRDQSHLFLAGPPLLKAATGEEAEHEVLGGAEMHASVAGTGEYLAENDADGIRVARDIVDQLPPPAGRTMLRDKEPEEPCYPKQELMGIVPTDKRVPYDMTEVIARIVDGSRFLAFKAEFGTETVCGHCYIDGFRCGIITNNGPITPQGALKSAQFLQLCDQSNTPMLFLHNTTGFLVGVEAEQMGQVKHGSKMIQAVANFRPPKVTIVVGNSYGAGNYAMCSHSLKPSFCFSWPTARTAVMGGAQAAKVLSIVSEDRYKAKGEQMPDEVRQGLDEQSERIETDMEISSEAIFTSARMLDDGIIDPRDTRQVVSFCLATVYETPHRDTEPNSFGVLRL</sequence>